<proteinExistence type="predicted"/>
<name>A0A1I4TMF0_9PSEU</name>
<dbReference type="RefSeq" id="WP_093146834.1">
    <property type="nucleotide sequence ID" value="NZ_FOUP01000001.1"/>
</dbReference>
<evidence type="ECO:0008006" key="6">
    <source>
        <dbReference type="Google" id="ProtNLM"/>
    </source>
</evidence>
<keyword evidence="5" id="KW-1185">Reference proteome</keyword>
<dbReference type="OrthoDB" id="3630218at2"/>
<evidence type="ECO:0000313" key="5">
    <source>
        <dbReference type="Proteomes" id="UP000270697"/>
    </source>
</evidence>
<reference evidence="2 5" key="2">
    <citation type="submission" date="2018-10" db="EMBL/GenBank/DDBJ databases">
        <title>Sequencing the genomes of 1000 actinobacteria strains.</title>
        <authorList>
            <person name="Klenk H.-P."/>
        </authorList>
    </citation>
    <scope>NUCLEOTIDE SEQUENCE [LARGE SCALE GENOMIC DNA]</scope>
    <source>
        <strain evidence="2 5">DSM 45119</strain>
    </source>
</reference>
<dbReference type="EMBL" id="RBXX01000002">
    <property type="protein sequence ID" value="RKT88473.1"/>
    <property type="molecule type" value="Genomic_DNA"/>
</dbReference>
<sequence>MIEDERTIDELIEIAETITPHTELSAGLDAIRGSARDSGIALEVDLQGMLVGLEIDDQALALGPERLAAEITRLTGEAGMDSLQQGVVAIQAGCGADVAAAMVEYLNSVEEEPDEPEPAARPEPEWEDSEVSGTTMERRDW</sequence>
<protein>
    <recommendedName>
        <fullName evidence="6">YbaB/EbfC DNA-binding family protein</fullName>
    </recommendedName>
</protein>
<evidence type="ECO:0000256" key="1">
    <source>
        <dbReference type="SAM" id="MobiDB-lite"/>
    </source>
</evidence>
<evidence type="ECO:0000313" key="4">
    <source>
        <dbReference type="Proteomes" id="UP000199398"/>
    </source>
</evidence>
<dbReference type="Proteomes" id="UP000199398">
    <property type="component" value="Unassembled WGS sequence"/>
</dbReference>
<gene>
    <name evidence="2" type="ORF">ATL45_6907</name>
    <name evidence="3" type="ORF">SAMN05421805_1011493</name>
</gene>
<organism evidence="3 4">
    <name type="scientific">Saccharopolyspora antimicrobica</name>
    <dbReference type="NCBI Taxonomy" id="455193"/>
    <lineage>
        <taxon>Bacteria</taxon>
        <taxon>Bacillati</taxon>
        <taxon>Actinomycetota</taxon>
        <taxon>Actinomycetes</taxon>
        <taxon>Pseudonocardiales</taxon>
        <taxon>Pseudonocardiaceae</taxon>
        <taxon>Saccharopolyspora</taxon>
    </lineage>
</organism>
<reference evidence="3 4" key="1">
    <citation type="submission" date="2016-10" db="EMBL/GenBank/DDBJ databases">
        <authorList>
            <person name="de Groot N.N."/>
        </authorList>
    </citation>
    <scope>NUCLEOTIDE SEQUENCE [LARGE SCALE GENOMIC DNA]</scope>
    <source>
        <strain evidence="3 4">CPCC 201259</strain>
    </source>
</reference>
<dbReference type="Proteomes" id="UP000270697">
    <property type="component" value="Unassembled WGS sequence"/>
</dbReference>
<evidence type="ECO:0000313" key="3">
    <source>
        <dbReference type="EMBL" id="SFM77899.1"/>
    </source>
</evidence>
<dbReference type="STRING" id="455193.SAMN05421805_1011493"/>
<feature type="region of interest" description="Disordered" evidence="1">
    <location>
        <begin position="108"/>
        <end position="141"/>
    </location>
</feature>
<dbReference type="AlphaFoldDB" id="A0A1I4TMF0"/>
<evidence type="ECO:0000313" key="2">
    <source>
        <dbReference type="EMBL" id="RKT88473.1"/>
    </source>
</evidence>
<dbReference type="EMBL" id="FOUP01000001">
    <property type="protein sequence ID" value="SFM77899.1"/>
    <property type="molecule type" value="Genomic_DNA"/>
</dbReference>
<accession>A0A1I4TMF0</accession>